<name>A0A7W3TT36_9LACO</name>
<evidence type="ECO:0000313" key="1">
    <source>
        <dbReference type="EMBL" id="MBB1070365.1"/>
    </source>
</evidence>
<dbReference type="SUPFAM" id="SSF142906">
    <property type="entry name" value="YjbR-like"/>
    <property type="match status" value="1"/>
</dbReference>
<dbReference type="AlphaFoldDB" id="A0A7W3TT36"/>
<accession>A0A7W3TT36</accession>
<dbReference type="PANTHER" id="PTHR35145">
    <property type="entry name" value="CYTOPLASMIC PROTEIN-RELATED"/>
    <property type="match status" value="1"/>
</dbReference>
<organism evidence="1 2">
    <name type="scientific">Limosilactobacillus albertensis</name>
    <dbReference type="NCBI Taxonomy" id="2759752"/>
    <lineage>
        <taxon>Bacteria</taxon>
        <taxon>Bacillati</taxon>
        <taxon>Bacillota</taxon>
        <taxon>Bacilli</taxon>
        <taxon>Lactobacillales</taxon>
        <taxon>Lactobacillaceae</taxon>
        <taxon>Limosilactobacillus</taxon>
    </lineage>
</organism>
<dbReference type="RefSeq" id="WP_182598806.1">
    <property type="nucleotide sequence ID" value="NZ_JACIVC010000067.1"/>
</dbReference>
<dbReference type="InterPro" id="IPR058532">
    <property type="entry name" value="YjbR/MT2646/Rv2570-like"/>
</dbReference>
<dbReference type="Gene3D" id="3.90.1150.30">
    <property type="match status" value="1"/>
</dbReference>
<keyword evidence="2" id="KW-1185">Reference proteome</keyword>
<sequence length="229" mass="26551">MTIEQDFFAKKRPDFHKLTQYGFKHENNHYHLQRKFSHNDFSFTLDITPPNSIKGRVIDNATNEEYLPLRATHCGSFASKVKKAYLDCLGEIADHCFITKPFYSDQANRLAEKIASKFGDQPDFVFKRFPDYAVFREPESRKWYALIMRIPRTRLADKNSSSSNPKIEVVDLRIDPVDRAKLLQKPGIYPGYHLNKQNWLTLTLDDTLPDKLIVRLLTASRASLISPSQ</sequence>
<dbReference type="Pfam" id="PF04237">
    <property type="entry name" value="YjbR"/>
    <property type="match status" value="1"/>
</dbReference>
<comment type="caution">
    <text evidence="1">The sequence shown here is derived from an EMBL/GenBank/DDBJ whole genome shotgun (WGS) entry which is preliminary data.</text>
</comment>
<protein>
    <submittedName>
        <fullName evidence="1">MmcQ/YjbR family DNA-binding protein</fullName>
    </submittedName>
</protein>
<reference evidence="1 2" key="1">
    <citation type="submission" date="2020-07" db="EMBL/GenBank/DDBJ databases">
        <title>Description of Limosilactobacillus balticus sp. nov., Limosilactobacillus agrestis sp. nov., Limosilactobacillus albertensis sp. nov., Limosilactobacillus rudii sp. nov., Limosilactobacillus fastidiosus sp. nov., five novel Limosilactobacillus species isolated from the vertebrate gastrointestinal tract, and proposal of 6 subspecies of Limosilactobacillus reuteri adapted to the gastrointestinal tract of specific vertebrate hosts.</title>
        <authorList>
            <person name="Li F."/>
            <person name="Cheng C."/>
            <person name="Zheng J."/>
            <person name="Quevedo R.M."/>
            <person name="Li J."/>
            <person name="Roos S."/>
            <person name="Gaenzle M.G."/>
            <person name="Walter J."/>
        </authorList>
    </citation>
    <scope>NUCLEOTIDE SEQUENCE [LARGE SCALE GENOMIC DNA]</scope>
    <source>
        <strain evidence="1 2">RRLNB_1_1</strain>
    </source>
</reference>
<proteinExistence type="predicted"/>
<dbReference type="EMBL" id="JACIVC010000067">
    <property type="protein sequence ID" value="MBB1070365.1"/>
    <property type="molecule type" value="Genomic_DNA"/>
</dbReference>
<evidence type="ECO:0000313" key="2">
    <source>
        <dbReference type="Proteomes" id="UP000518316"/>
    </source>
</evidence>
<gene>
    <name evidence="1" type="ORF">H5S40_09395</name>
</gene>
<dbReference type="InterPro" id="IPR007351">
    <property type="entry name" value="YjbR"/>
</dbReference>
<dbReference type="InterPro" id="IPR038056">
    <property type="entry name" value="YjbR-like_sf"/>
</dbReference>
<dbReference type="PANTHER" id="PTHR35145:SF1">
    <property type="entry name" value="CYTOPLASMIC PROTEIN"/>
    <property type="match status" value="1"/>
</dbReference>
<keyword evidence="1" id="KW-0238">DNA-binding</keyword>
<dbReference type="GO" id="GO:0003677">
    <property type="term" value="F:DNA binding"/>
    <property type="evidence" value="ECO:0007669"/>
    <property type="project" value="UniProtKB-KW"/>
</dbReference>
<dbReference type="Proteomes" id="UP000518316">
    <property type="component" value="Unassembled WGS sequence"/>
</dbReference>